<dbReference type="InterPro" id="IPR039741">
    <property type="entry name" value="UDP-sugar_pyrophosphorylase"/>
</dbReference>
<dbReference type="EMBL" id="JAMYWD010000001">
    <property type="protein sequence ID" value="KAJ4980760.1"/>
    <property type="molecule type" value="Genomic_DNA"/>
</dbReference>
<protein>
    <submittedName>
        <fullName evidence="3">Uncharacterized protein</fullName>
    </submittedName>
</protein>
<dbReference type="OrthoDB" id="532420at2759"/>
<reference evidence="3" key="1">
    <citation type="journal article" date="2023" name="Plant J.">
        <title>The genome of the king protea, Protea cynaroides.</title>
        <authorList>
            <person name="Chang J."/>
            <person name="Duong T.A."/>
            <person name="Schoeman C."/>
            <person name="Ma X."/>
            <person name="Roodt D."/>
            <person name="Barker N."/>
            <person name="Li Z."/>
            <person name="Van de Peer Y."/>
            <person name="Mizrachi E."/>
        </authorList>
    </citation>
    <scope>NUCLEOTIDE SEQUENCE</scope>
    <source>
        <tissue evidence="3">Young leaves</tissue>
    </source>
</reference>
<dbReference type="InterPro" id="IPR011033">
    <property type="entry name" value="PRC_barrel-like_sf"/>
</dbReference>
<dbReference type="GO" id="GO:0003977">
    <property type="term" value="F:UDP-N-acetylglucosamine diphosphorylase activity"/>
    <property type="evidence" value="ECO:0007669"/>
    <property type="project" value="TreeGrafter"/>
</dbReference>
<gene>
    <name evidence="3" type="ORF">NE237_031597</name>
</gene>
<dbReference type="InterPro" id="IPR036976">
    <property type="entry name" value="RimM_N_sf"/>
</dbReference>
<dbReference type="SUPFAM" id="SSF50447">
    <property type="entry name" value="Translation proteins"/>
    <property type="match status" value="1"/>
</dbReference>
<dbReference type="FunFam" id="2.30.30.240:FF:000002">
    <property type="entry name" value="Ribosome maturation factor rimM"/>
    <property type="match status" value="1"/>
</dbReference>
<evidence type="ECO:0000259" key="1">
    <source>
        <dbReference type="Pfam" id="PF01782"/>
    </source>
</evidence>
<feature type="domain" description="Ribosome maturation factor RimM PRC barrel" evidence="2">
    <location>
        <begin position="181"/>
        <end position="266"/>
    </location>
</feature>
<name>A0A9Q0R2Q8_9MAGN</name>
<dbReference type="Gene3D" id="2.40.30.60">
    <property type="entry name" value="RimM"/>
    <property type="match status" value="1"/>
</dbReference>
<dbReference type="GO" id="GO:0043022">
    <property type="term" value="F:ribosome binding"/>
    <property type="evidence" value="ECO:0007669"/>
    <property type="project" value="InterPro"/>
</dbReference>
<proteinExistence type="inferred from homology"/>
<dbReference type="Gene3D" id="3.90.550.10">
    <property type="entry name" value="Spore Coat Polysaccharide Biosynthesis Protein SpsA, Chain A"/>
    <property type="match status" value="1"/>
</dbReference>
<dbReference type="InterPro" id="IPR029044">
    <property type="entry name" value="Nucleotide-diphossugar_trans"/>
</dbReference>
<accession>A0A9Q0R2Q8</accession>
<dbReference type="GO" id="GO:0006364">
    <property type="term" value="P:rRNA processing"/>
    <property type="evidence" value="ECO:0007669"/>
    <property type="project" value="InterPro"/>
</dbReference>
<dbReference type="InterPro" id="IPR009000">
    <property type="entry name" value="Transl_B-barrel_sf"/>
</dbReference>
<dbReference type="InterPro" id="IPR002676">
    <property type="entry name" value="RimM_N"/>
</dbReference>
<evidence type="ECO:0000313" key="3">
    <source>
        <dbReference type="EMBL" id="KAJ4980760.1"/>
    </source>
</evidence>
<dbReference type="SUPFAM" id="SSF53448">
    <property type="entry name" value="Nucleotide-diphospho-sugar transferases"/>
    <property type="match status" value="1"/>
</dbReference>
<dbReference type="Pfam" id="PF24986">
    <property type="entry name" value="PRC_RimM"/>
    <property type="match status" value="1"/>
</dbReference>
<dbReference type="GO" id="GO:0006048">
    <property type="term" value="P:UDP-N-acetylglucosamine biosynthetic process"/>
    <property type="evidence" value="ECO:0007669"/>
    <property type="project" value="TreeGrafter"/>
</dbReference>
<dbReference type="InterPro" id="IPR011961">
    <property type="entry name" value="RimM"/>
</dbReference>
<dbReference type="SUPFAM" id="SSF50346">
    <property type="entry name" value="PRC-barrel domain"/>
    <property type="match status" value="1"/>
</dbReference>
<dbReference type="Gene3D" id="2.30.30.240">
    <property type="entry name" value="PRC-barrel domain"/>
    <property type="match status" value="1"/>
</dbReference>
<evidence type="ECO:0000313" key="4">
    <source>
        <dbReference type="Proteomes" id="UP001141806"/>
    </source>
</evidence>
<dbReference type="HAMAP" id="MF_00014">
    <property type="entry name" value="Ribosome_mat_RimM"/>
    <property type="match status" value="1"/>
</dbReference>
<dbReference type="Pfam" id="PF01782">
    <property type="entry name" value="RimM"/>
    <property type="match status" value="1"/>
</dbReference>
<dbReference type="PANTHER" id="PTHR11952:SF10">
    <property type="entry name" value="16S RRNA PROCESSING PROTEIN RIMM FAMILY"/>
    <property type="match status" value="1"/>
</dbReference>
<dbReference type="Proteomes" id="UP001141806">
    <property type="component" value="Unassembled WGS sequence"/>
</dbReference>
<keyword evidence="4" id="KW-1185">Reference proteome</keyword>
<organism evidence="3 4">
    <name type="scientific">Protea cynaroides</name>
    <dbReference type="NCBI Taxonomy" id="273540"/>
    <lineage>
        <taxon>Eukaryota</taxon>
        <taxon>Viridiplantae</taxon>
        <taxon>Streptophyta</taxon>
        <taxon>Embryophyta</taxon>
        <taxon>Tracheophyta</taxon>
        <taxon>Spermatophyta</taxon>
        <taxon>Magnoliopsida</taxon>
        <taxon>Proteales</taxon>
        <taxon>Proteaceae</taxon>
        <taxon>Protea</taxon>
    </lineage>
</organism>
<sequence length="670" mass="76176">MQSSSPLSFATTSFYPLPLLPNSRRLEALPVSRCRRLFAPQSWAILRLNSSHFCGHTTLALQTGEEVIETSCNELEFIEIGYIASAHGLQGELRVQPSTDFPELRFAQPGKRWLREQILGREMVREVQLVDGRSHPGQKSWIVSLSGIDTVDQAKQLVGSTLLVREQDRPVLEDGEFYTPDLVGITVIHKDTGKPLGTVVDVFNSGMNDLLRVRLNSSEEMLDRTSSSFSENDGSGPLVWIPFVEAIVPDVDMTRREIHITPPKGLLELNLRSDWRSKKERRQLEWKQKKKFQQRLIAAKKKLCEMKQQHIFHGFRYGEKAQRSLLADQIVGVNSHLLQRAMLNTEIPSERWEFSKFIRSNSSKLLKNSLKIPKDCFTCSEHTGKLDANHQLQQRGIELMLKGKVAIILVVDADDNHAIGLDSAPCDSESVKDSSNALLLQSLLHDEKRFVKRDNNERVSLPLMMVSPTHDIQPFQKLFSDHDCFFLDMEKVWFFGEVKLPVVNNSPEEQNKYMILMKSPWEILQSPVGSGGVFSLLSSNKILENLTKMGVEYVQVSSVVQSSVVGYPLFFGLVDSRDADIGVKIPNKMEDFEQHFDMIFSMRFLEKIAKQIDKLQFYTIAKQNAYIEKVDKEWVNVVPASPNSYEIHSSIYSSLDACPSDRICVMELTD</sequence>
<dbReference type="InterPro" id="IPR056792">
    <property type="entry name" value="PRC_RimM"/>
</dbReference>
<evidence type="ECO:0000259" key="2">
    <source>
        <dbReference type="Pfam" id="PF24986"/>
    </source>
</evidence>
<dbReference type="PANTHER" id="PTHR11952">
    <property type="entry name" value="UDP- GLUCOSE PYROPHOSPHORYLASE"/>
    <property type="match status" value="1"/>
</dbReference>
<dbReference type="AlphaFoldDB" id="A0A9Q0R2Q8"/>
<dbReference type="NCBIfam" id="TIGR02273">
    <property type="entry name" value="16S_RimM"/>
    <property type="match status" value="1"/>
</dbReference>
<comment type="caution">
    <text evidence="3">The sequence shown here is derived from an EMBL/GenBank/DDBJ whole genome shotgun (WGS) entry which is preliminary data.</text>
</comment>
<dbReference type="GO" id="GO:0005840">
    <property type="term" value="C:ribosome"/>
    <property type="evidence" value="ECO:0007669"/>
    <property type="project" value="InterPro"/>
</dbReference>
<feature type="domain" description="RimM N-terminal" evidence="1">
    <location>
        <begin position="80"/>
        <end position="167"/>
    </location>
</feature>